<dbReference type="GO" id="GO:0016787">
    <property type="term" value="F:hydrolase activity"/>
    <property type="evidence" value="ECO:0007669"/>
    <property type="project" value="InterPro"/>
</dbReference>
<dbReference type="InterPro" id="IPR004843">
    <property type="entry name" value="Calcineurin-like_PHP"/>
</dbReference>
<dbReference type="Gene3D" id="3.60.21.10">
    <property type="match status" value="1"/>
</dbReference>
<keyword evidence="3" id="KW-1185">Reference proteome</keyword>
<sequence>MSTEEKTVETKDMATCTLGSKGQTDFTAKMLIYPAIILHPSLGCPLIVEEQGPVSLIIVTDSTFRQTFLDDNGGQRNEYATGGLRVAATIRQHLKLVAWEQAREFKQNLSQDDQPLKVAEKDIVCTYLGKLDRKIKNADGKHVANIRQSLLNQLSAFREKDEGNKGAGKDLHKYFSNDGLRYLFQIDLHNLKLDPGELYDSYWVLRNHTPHKVDIQPKYLDIQDRIAREYIQNNYYRYAGKEGPEYAFKVTESGVELTPDSVTPIMNHHPIWVAPAGKDKLTIGHLSDVHVSSKQATYKGRGATVIPGADDSVSPPIGDMANNNTENFFDLLHSFGGKPDENGQANEVDVIVITGDLYDHLHNYDPRFKRTSKTSKPGSTGELWEAMYVEDVQAVEDRNEEFPCGIDGLTVYSILVDFYTRRKKPVFIVSGNHEAYEYPYGISPRLGKKRANEGIPMDHNLTLYEAILLYGPAYKLLIPDAVSGAGATFSGGLLGRMNFRPRNFDWLYTLFTPLTDYWQTYKTQTLIGLGWGDGEDYMWNPTPLPGLDQGGHLPRAAESVDEAQKNLVETALQQNSQDNILCSHFTVVNYALDKPLSTVGEVQAVNNSYSKCDHGTIKANRPTFHGDWVGKSRFTLTLGGHSHRVGLYRCEFVSSRKVRHGSYPQFDTPDSWEYFPQHLKTRGYHPESDEAKALCWDNKIKVLVSASTGPLSKQNREGEMVGWGMELPAGSRITTEGAIALVKSGNNNAKPRFCVACDYIDVVTEGGFWEFFRMSGGNTFEMKPHWEKIHSKLNQKVKDSLIDNVTLYPIDGGTLKPVNSNTSSSNGIVRIAFTAQFNRLLRPNNTQQYDAFFLSIKFNGEKLKKAHPGFEDYDYSSSWNIQVGIYDGKGEEVDFSKTGPNPSQWQIVRHNRFGEIPSFRFRRDRCKPEYNTDLELDQ</sequence>
<evidence type="ECO:0000259" key="1">
    <source>
        <dbReference type="Pfam" id="PF00149"/>
    </source>
</evidence>
<dbReference type="Pfam" id="PF00149">
    <property type="entry name" value="Metallophos"/>
    <property type="match status" value="1"/>
</dbReference>
<organism evidence="2 3">
    <name type="scientific">Syntrophotalea carbinolica (strain DSM 2380 / NBRC 103641 / GraBd1)</name>
    <name type="common">Pelobacter carbinolicus</name>
    <dbReference type="NCBI Taxonomy" id="338963"/>
    <lineage>
        <taxon>Bacteria</taxon>
        <taxon>Pseudomonadati</taxon>
        <taxon>Thermodesulfobacteriota</taxon>
        <taxon>Desulfuromonadia</taxon>
        <taxon>Desulfuromonadales</taxon>
        <taxon>Syntrophotaleaceae</taxon>
        <taxon>Syntrophotalea</taxon>
    </lineage>
</organism>
<protein>
    <recommendedName>
        <fullName evidence="1">Calcineurin-like phosphoesterase domain-containing protein</fullName>
    </recommendedName>
</protein>
<dbReference type="OrthoDB" id="8780072at2"/>
<accession>Q3A0P9</accession>
<dbReference type="SUPFAM" id="SSF56300">
    <property type="entry name" value="Metallo-dependent phosphatases"/>
    <property type="match status" value="1"/>
</dbReference>
<reference evidence="3" key="1">
    <citation type="submission" date="2005-10" db="EMBL/GenBank/DDBJ databases">
        <title>Complete sequence of Pelobacter carbinolicus DSM 2380.</title>
        <authorList>
            <person name="Copeland A."/>
            <person name="Lucas S."/>
            <person name="Lapidus A."/>
            <person name="Barry K."/>
            <person name="Detter J.C."/>
            <person name="Glavina T."/>
            <person name="Hammon N."/>
            <person name="Israni S."/>
            <person name="Pitluck S."/>
            <person name="Chertkov O."/>
            <person name="Schmutz J."/>
            <person name="Larimer F."/>
            <person name="Land M."/>
            <person name="Kyrpides N."/>
            <person name="Ivanova N."/>
            <person name="Richardson P."/>
        </authorList>
    </citation>
    <scope>NUCLEOTIDE SEQUENCE [LARGE SCALE GENOMIC DNA]</scope>
    <source>
        <strain evidence="3">DSM 2380 / NBRC 103641 / GraBd1</strain>
    </source>
</reference>
<dbReference type="KEGG" id="pca:Pcar_2823"/>
<dbReference type="EMBL" id="CP000142">
    <property type="protein sequence ID" value="ABA90058.1"/>
    <property type="molecule type" value="Genomic_DNA"/>
</dbReference>
<dbReference type="InterPro" id="IPR029052">
    <property type="entry name" value="Metallo-depent_PP-like"/>
</dbReference>
<dbReference type="AlphaFoldDB" id="Q3A0P9"/>
<evidence type="ECO:0000313" key="3">
    <source>
        <dbReference type="Proteomes" id="UP000002534"/>
    </source>
</evidence>
<dbReference type="eggNOG" id="ENOG5033UZ6">
    <property type="taxonomic scope" value="Bacteria"/>
</dbReference>
<reference evidence="2 3" key="2">
    <citation type="journal article" date="2012" name="BMC Genomics">
        <title>The genome of Pelobacter carbinolicus reveals surprising metabolic capabilities and physiological features.</title>
        <authorList>
            <person name="Aklujkar M."/>
            <person name="Haveman S.A."/>
            <person name="Didonato R.Jr."/>
            <person name="Chertkov O."/>
            <person name="Han C.S."/>
            <person name="Land M.L."/>
            <person name="Brown P."/>
            <person name="Lovley D.R."/>
        </authorList>
    </citation>
    <scope>NUCLEOTIDE SEQUENCE [LARGE SCALE GENOMIC DNA]</scope>
    <source>
        <strain evidence="3">DSM 2380 / NBRC 103641 / GraBd1</strain>
    </source>
</reference>
<feature type="domain" description="Calcineurin-like phosphoesterase" evidence="1">
    <location>
        <begin position="282"/>
        <end position="446"/>
    </location>
</feature>
<gene>
    <name evidence="2" type="ordered locus">Pcar_2823</name>
</gene>
<name>Q3A0P9_SYNC1</name>
<dbReference type="Proteomes" id="UP000002534">
    <property type="component" value="Chromosome"/>
</dbReference>
<dbReference type="HOGENOM" id="CLU_312565_0_0_7"/>
<proteinExistence type="predicted"/>
<evidence type="ECO:0000313" key="2">
    <source>
        <dbReference type="EMBL" id="ABA90058.1"/>
    </source>
</evidence>
<dbReference type="RefSeq" id="WP_011342604.1">
    <property type="nucleotide sequence ID" value="NC_007498.2"/>
</dbReference>
<dbReference type="STRING" id="338963.Pcar_2823"/>